<dbReference type="KEGG" id="mew:MSWAN_1698"/>
<evidence type="ECO:0000313" key="3">
    <source>
        <dbReference type="Proteomes" id="UP000009231"/>
    </source>
</evidence>
<dbReference type="AlphaFoldDB" id="F6D3B7"/>
<dbReference type="EMBL" id="CP002772">
    <property type="protein sequence ID" value="AEG18709.1"/>
    <property type="molecule type" value="Genomic_DNA"/>
</dbReference>
<evidence type="ECO:0000259" key="1">
    <source>
        <dbReference type="Pfam" id="PF08350"/>
    </source>
</evidence>
<gene>
    <name evidence="2" type="ordered locus">MSWAN_1698</name>
</gene>
<dbReference type="InterPro" id="IPR016490">
    <property type="entry name" value="Tscrpt_reg_HTH_AF0396-typ3"/>
</dbReference>
<organism evidence="2 3">
    <name type="scientific">Methanobacterium paludis (strain DSM 25820 / JCM 18151 / SWAN1)</name>
    <dbReference type="NCBI Taxonomy" id="868131"/>
    <lineage>
        <taxon>Archaea</taxon>
        <taxon>Methanobacteriati</taxon>
        <taxon>Methanobacteriota</taxon>
        <taxon>Methanomada group</taxon>
        <taxon>Methanobacteria</taxon>
        <taxon>Methanobacteriales</taxon>
        <taxon>Methanobacteriaceae</taxon>
        <taxon>Methanobacterium</taxon>
    </lineage>
</organism>
<dbReference type="GeneID" id="10669208"/>
<name>F6D3B7_METPW</name>
<sequence length="274" mass="31013">MNVKNILEIYEVVSDDLKFLLTSGVRTKVIISLIDGPRNLGDLKKELNLDAASISHALKNLAERQFVVKMDNAYNLSQKGKIICIKLVDGIRTVYAVQGKEKLWLNHDIKDIPKALLNTLGDLSDSILVESEPTDLFKPFENYNNILLESDNIKGLSPIFRLDLVETIKKRVEDGADVELIFTDDVLTKLLSTVDHKCLSDLENYISMDNLKIWQIDNVKIAFTVTDKFLSLGLFSSTGEYDSTKDLVSHDPDALAWGNRLFDYYKAKSELFHL</sequence>
<dbReference type="Gene3D" id="1.10.10.10">
    <property type="entry name" value="Winged helix-like DNA-binding domain superfamily/Winged helix DNA-binding domain"/>
    <property type="match status" value="1"/>
</dbReference>
<proteinExistence type="predicted"/>
<dbReference type="InterPro" id="IPR013561">
    <property type="entry name" value="FilR1_middle_dom"/>
</dbReference>
<dbReference type="HOGENOM" id="CLU_062767_0_0_2"/>
<feature type="domain" description="Methanogenesis regulatory protein FilR1 middle" evidence="1">
    <location>
        <begin position="137"/>
        <end position="267"/>
    </location>
</feature>
<protein>
    <recommendedName>
        <fullName evidence="1">Methanogenesis regulatory protein FilR1 middle domain-containing protein</fullName>
    </recommendedName>
</protein>
<dbReference type="eggNOG" id="arCOG04362">
    <property type="taxonomic scope" value="Archaea"/>
</dbReference>
<dbReference type="Pfam" id="PF08350">
    <property type="entry name" value="FilR1_middle"/>
    <property type="match status" value="1"/>
</dbReference>
<dbReference type="OrthoDB" id="11410at2157"/>
<keyword evidence="3" id="KW-1185">Reference proteome</keyword>
<evidence type="ECO:0000313" key="2">
    <source>
        <dbReference type="EMBL" id="AEG18709.1"/>
    </source>
</evidence>
<dbReference type="PIRSF" id="PIRSF006692">
    <property type="entry name" value="TF_HTH_AF0396_prd"/>
    <property type="match status" value="1"/>
</dbReference>
<dbReference type="RefSeq" id="WP_013826208.1">
    <property type="nucleotide sequence ID" value="NC_015574.1"/>
</dbReference>
<accession>F6D3B7</accession>
<reference evidence="2 3" key="1">
    <citation type="journal article" date="2014" name="Int. J. Syst. Evol. Microbiol.">
        <title>Methanobacterium paludis sp. nov. and a novel strain of Methanobacterium lacus isolated from northern peatlands.</title>
        <authorList>
            <person name="Cadillo-Quiroz H."/>
            <person name="Brauer S.L."/>
            <person name="Goodson N."/>
            <person name="Yavitt J.B."/>
            <person name="Zinder S.H."/>
        </authorList>
    </citation>
    <scope>NUCLEOTIDE SEQUENCE [LARGE SCALE GENOMIC DNA]</scope>
    <source>
        <strain evidence="3">DSM 25820 / JCM 18151 / SWAN1</strain>
    </source>
</reference>
<dbReference type="InterPro" id="IPR036390">
    <property type="entry name" value="WH_DNA-bd_sf"/>
</dbReference>
<dbReference type="InterPro" id="IPR036388">
    <property type="entry name" value="WH-like_DNA-bd_sf"/>
</dbReference>
<dbReference type="Proteomes" id="UP000009231">
    <property type="component" value="Chromosome"/>
</dbReference>
<dbReference type="SUPFAM" id="SSF46785">
    <property type="entry name" value="Winged helix' DNA-binding domain"/>
    <property type="match status" value="1"/>
</dbReference>